<keyword evidence="1" id="KW-0808">Transferase</keyword>
<sequence length="618" mass="62851">MLLARKYRLGRKIGQGAMGVVWAARNEATGREVALKVIARPDPSLRKRLLREAQSCGALQHPNIVDVIDVARTESGEPCLIMELLVGDSVAALLEARRRLEAPLAARIARDVAGALGAAHAVQIVHRDLKPANVFLHRPSEAGDFVVKVLDFGVAKSLAAASGATSTLDVVGSPLYMSPEQLRADEDLDARSDLWSLGVMLFEMLTGVRPFQGEGPQLLSQILSGEIPKVSRYLRRVDERLVWIVDRCLRRERHERFGTAEEVARELAAFVLPSAGAVGELREGAGEAERGGLRITGERTVPPLGSAVEQETVVAPARGQGRAASAEELATTAPLAWPGAPARESGGGNNAAVQGAPGQQRAHAPQGASAAGQVLQGAAAPGTSAAAPAAGAGPMVTLGGTLVMQGEVAEAQVQAAMARMRAAQAQQASARAAGAQPAAQVGAAGKARRRGGKAPAIVAVTLVVGVIAGAVATTWLLGWGKPTPSAGADGGSEPAVGAAEAMPRERAPAAAAATHAAAGPGQPAAMERPAEGAAPPASSGPGGTSDQVRPAPPTATAAAATSTSKPRPGRASVPGKPVTAPDSVYDSEPSPYPPLPARAASPAGAAATAEKKPPPRPF</sequence>
<evidence type="ECO:0000259" key="8">
    <source>
        <dbReference type="PROSITE" id="PS50011"/>
    </source>
</evidence>
<evidence type="ECO:0000313" key="10">
    <source>
        <dbReference type="Proteomes" id="UP000014803"/>
    </source>
</evidence>
<dbReference type="Pfam" id="PF00069">
    <property type="entry name" value="Pkinase"/>
    <property type="match status" value="1"/>
</dbReference>
<keyword evidence="7" id="KW-1133">Transmembrane helix</keyword>
<dbReference type="SUPFAM" id="SSF56112">
    <property type="entry name" value="Protein kinase-like (PK-like)"/>
    <property type="match status" value="1"/>
</dbReference>
<evidence type="ECO:0000256" key="6">
    <source>
        <dbReference type="SAM" id="MobiDB-lite"/>
    </source>
</evidence>
<dbReference type="InterPro" id="IPR011009">
    <property type="entry name" value="Kinase-like_dom_sf"/>
</dbReference>
<dbReference type="PROSITE" id="PS00108">
    <property type="entry name" value="PROTEIN_KINASE_ST"/>
    <property type="match status" value="1"/>
</dbReference>
<dbReference type="KEGG" id="scu:SCE1572_10205"/>
<feature type="region of interest" description="Disordered" evidence="6">
    <location>
        <begin position="485"/>
        <end position="618"/>
    </location>
</feature>
<dbReference type="eggNOG" id="COG0515">
    <property type="taxonomic scope" value="Bacteria"/>
</dbReference>
<dbReference type="InterPro" id="IPR000719">
    <property type="entry name" value="Prot_kinase_dom"/>
</dbReference>
<keyword evidence="3" id="KW-0418">Kinase</keyword>
<dbReference type="HOGENOM" id="CLU_442043_0_0_7"/>
<evidence type="ECO:0000256" key="2">
    <source>
        <dbReference type="ARBA" id="ARBA00022741"/>
    </source>
</evidence>
<evidence type="ECO:0000256" key="1">
    <source>
        <dbReference type="ARBA" id="ARBA00022679"/>
    </source>
</evidence>
<dbReference type="PROSITE" id="PS00107">
    <property type="entry name" value="PROTEIN_KINASE_ATP"/>
    <property type="match status" value="1"/>
</dbReference>
<dbReference type="SMART" id="SM00220">
    <property type="entry name" value="S_TKc"/>
    <property type="match status" value="1"/>
</dbReference>
<evidence type="ECO:0000256" key="5">
    <source>
        <dbReference type="PROSITE-ProRule" id="PRU10141"/>
    </source>
</evidence>
<dbReference type="AlphaFoldDB" id="S4XW91"/>
<dbReference type="Gene3D" id="1.10.510.10">
    <property type="entry name" value="Transferase(Phosphotransferase) domain 1"/>
    <property type="match status" value="1"/>
</dbReference>
<evidence type="ECO:0000256" key="7">
    <source>
        <dbReference type="SAM" id="Phobius"/>
    </source>
</evidence>
<dbReference type="EMBL" id="CP003969">
    <property type="protein sequence ID" value="AGP34853.1"/>
    <property type="molecule type" value="Genomic_DNA"/>
</dbReference>
<name>S4XW91_SORCE</name>
<proteinExistence type="predicted"/>
<keyword evidence="4 5" id="KW-0067">ATP-binding</keyword>
<dbReference type="InterPro" id="IPR008271">
    <property type="entry name" value="Ser/Thr_kinase_AS"/>
</dbReference>
<dbReference type="STRING" id="1254432.SCE1572_10205"/>
<feature type="compositionally biased region" description="Basic and acidic residues" evidence="6">
    <location>
        <begin position="609"/>
        <end position="618"/>
    </location>
</feature>
<dbReference type="GO" id="GO:0005524">
    <property type="term" value="F:ATP binding"/>
    <property type="evidence" value="ECO:0007669"/>
    <property type="project" value="UniProtKB-UniRule"/>
</dbReference>
<accession>S4XW91</accession>
<feature type="region of interest" description="Disordered" evidence="6">
    <location>
        <begin position="297"/>
        <end position="375"/>
    </location>
</feature>
<dbReference type="Gene3D" id="3.30.200.20">
    <property type="entry name" value="Phosphorylase Kinase, domain 1"/>
    <property type="match status" value="1"/>
</dbReference>
<dbReference type="PATRIC" id="fig|1254432.3.peg.2287"/>
<dbReference type="Proteomes" id="UP000014803">
    <property type="component" value="Chromosome"/>
</dbReference>
<feature type="domain" description="Protein kinase" evidence="8">
    <location>
        <begin position="7"/>
        <end position="271"/>
    </location>
</feature>
<keyword evidence="2 5" id="KW-0547">Nucleotide-binding</keyword>
<reference evidence="9 10" key="1">
    <citation type="journal article" date="2013" name="Sci. Rep.">
        <title>Extraordinary expansion of a Sorangium cellulosum genome from an alkaline milieu.</title>
        <authorList>
            <person name="Han K."/>
            <person name="Li Z.F."/>
            <person name="Peng R."/>
            <person name="Zhu L.P."/>
            <person name="Zhou T."/>
            <person name="Wang L.G."/>
            <person name="Li S.G."/>
            <person name="Zhang X.B."/>
            <person name="Hu W."/>
            <person name="Wu Z.H."/>
            <person name="Qin N."/>
            <person name="Li Y.Z."/>
        </authorList>
    </citation>
    <scope>NUCLEOTIDE SEQUENCE [LARGE SCALE GENOMIC DNA]</scope>
    <source>
        <strain evidence="9 10">So0157-2</strain>
    </source>
</reference>
<dbReference type="PANTHER" id="PTHR43289:SF6">
    <property type="entry name" value="SERINE_THREONINE-PROTEIN KINASE NEKL-3"/>
    <property type="match status" value="1"/>
</dbReference>
<feature type="transmembrane region" description="Helical" evidence="7">
    <location>
        <begin position="456"/>
        <end position="477"/>
    </location>
</feature>
<keyword evidence="7" id="KW-0472">Membrane</keyword>
<feature type="compositionally biased region" description="Low complexity" evidence="6">
    <location>
        <begin position="508"/>
        <end position="539"/>
    </location>
</feature>
<evidence type="ECO:0000256" key="4">
    <source>
        <dbReference type="ARBA" id="ARBA00022840"/>
    </source>
</evidence>
<protein>
    <recommendedName>
        <fullName evidence="8">Protein kinase domain-containing protein</fullName>
    </recommendedName>
</protein>
<dbReference type="CDD" id="cd14014">
    <property type="entry name" value="STKc_PknB_like"/>
    <property type="match status" value="1"/>
</dbReference>
<feature type="binding site" evidence="5">
    <location>
        <position position="36"/>
    </location>
    <ligand>
        <name>ATP</name>
        <dbReference type="ChEBI" id="CHEBI:30616"/>
    </ligand>
</feature>
<dbReference type="InterPro" id="IPR017441">
    <property type="entry name" value="Protein_kinase_ATP_BS"/>
</dbReference>
<organism evidence="9 10">
    <name type="scientific">Sorangium cellulosum So0157-2</name>
    <dbReference type="NCBI Taxonomy" id="1254432"/>
    <lineage>
        <taxon>Bacteria</taxon>
        <taxon>Pseudomonadati</taxon>
        <taxon>Myxococcota</taxon>
        <taxon>Polyangia</taxon>
        <taxon>Polyangiales</taxon>
        <taxon>Polyangiaceae</taxon>
        <taxon>Sorangium</taxon>
    </lineage>
</organism>
<evidence type="ECO:0000256" key="3">
    <source>
        <dbReference type="ARBA" id="ARBA00022777"/>
    </source>
</evidence>
<dbReference type="PANTHER" id="PTHR43289">
    <property type="entry name" value="MITOGEN-ACTIVATED PROTEIN KINASE KINASE KINASE 20-RELATED"/>
    <property type="match status" value="1"/>
</dbReference>
<feature type="compositionally biased region" description="Low complexity" evidence="6">
    <location>
        <begin position="597"/>
        <end position="608"/>
    </location>
</feature>
<evidence type="ECO:0000313" key="9">
    <source>
        <dbReference type="EMBL" id="AGP34853.1"/>
    </source>
</evidence>
<dbReference type="GO" id="GO:0004674">
    <property type="term" value="F:protein serine/threonine kinase activity"/>
    <property type="evidence" value="ECO:0007669"/>
    <property type="project" value="TreeGrafter"/>
</dbReference>
<gene>
    <name evidence="9" type="ORF">SCE1572_10205</name>
</gene>
<keyword evidence="7" id="KW-0812">Transmembrane</keyword>
<dbReference type="PROSITE" id="PS50011">
    <property type="entry name" value="PROTEIN_KINASE_DOM"/>
    <property type="match status" value="1"/>
</dbReference>